<keyword evidence="2" id="KW-1185">Reference proteome</keyword>
<protein>
    <submittedName>
        <fullName evidence="3">Uncharacterized protein</fullName>
    </submittedName>
</protein>
<dbReference type="SUPFAM" id="SSF56112">
    <property type="entry name" value="Protein kinase-like (PK-like)"/>
    <property type="match status" value="1"/>
</dbReference>
<dbReference type="Proteomes" id="UP000887540">
    <property type="component" value="Unplaced"/>
</dbReference>
<sequence length="220" mass="26127">MFDPSIKKEIVKEYQKVLYPERMYQEHFLNDHIISARKDAMNFIRSCLIKNKNVRPTSEELKNMPFVKNSPSRRRREAQIRRLLKHVPTIHEERFDHPNLQEPPNTIPAEQVRLDEFNQMYHEALMTNHHIESRRLETEKKQKIDELNVLIAKIDSLKETEKELDNRIAQKTEKEEDLEEIKNEIALEADKSITINNASVEVFEIDNLQENGLTSKLDEK</sequence>
<reference evidence="3" key="1">
    <citation type="submission" date="2022-11" db="UniProtKB">
        <authorList>
            <consortium name="WormBaseParasite"/>
        </authorList>
    </citation>
    <scope>IDENTIFICATION</scope>
</reference>
<dbReference type="AlphaFoldDB" id="A0A914E716"/>
<evidence type="ECO:0000256" key="1">
    <source>
        <dbReference type="SAM" id="Coils"/>
    </source>
</evidence>
<dbReference type="WBParaSite" id="ACRNAN_scaffold6141.g21143.t1">
    <property type="protein sequence ID" value="ACRNAN_scaffold6141.g21143.t1"/>
    <property type="gene ID" value="ACRNAN_scaffold6141.g21143"/>
</dbReference>
<name>A0A914E716_9BILA</name>
<accession>A0A914E716</accession>
<dbReference type="Gene3D" id="1.10.510.10">
    <property type="entry name" value="Transferase(Phosphotransferase) domain 1"/>
    <property type="match status" value="1"/>
</dbReference>
<keyword evidence="1" id="KW-0175">Coiled coil</keyword>
<organism evidence="2 3">
    <name type="scientific">Acrobeloides nanus</name>
    <dbReference type="NCBI Taxonomy" id="290746"/>
    <lineage>
        <taxon>Eukaryota</taxon>
        <taxon>Metazoa</taxon>
        <taxon>Ecdysozoa</taxon>
        <taxon>Nematoda</taxon>
        <taxon>Chromadorea</taxon>
        <taxon>Rhabditida</taxon>
        <taxon>Tylenchina</taxon>
        <taxon>Cephalobomorpha</taxon>
        <taxon>Cephaloboidea</taxon>
        <taxon>Cephalobidae</taxon>
        <taxon>Acrobeloides</taxon>
    </lineage>
</organism>
<evidence type="ECO:0000313" key="2">
    <source>
        <dbReference type="Proteomes" id="UP000887540"/>
    </source>
</evidence>
<evidence type="ECO:0000313" key="3">
    <source>
        <dbReference type="WBParaSite" id="ACRNAN_scaffold6141.g21143.t1"/>
    </source>
</evidence>
<feature type="coiled-coil region" evidence="1">
    <location>
        <begin position="140"/>
        <end position="191"/>
    </location>
</feature>
<proteinExistence type="predicted"/>
<dbReference type="InterPro" id="IPR011009">
    <property type="entry name" value="Kinase-like_dom_sf"/>
</dbReference>